<evidence type="ECO:0000256" key="1">
    <source>
        <dbReference type="ARBA" id="ARBA00009865"/>
    </source>
</evidence>
<dbReference type="GO" id="GO:0005975">
    <property type="term" value="P:carbohydrate metabolic process"/>
    <property type="evidence" value="ECO:0007669"/>
    <property type="project" value="InterPro"/>
</dbReference>
<keyword evidence="3 6" id="KW-0326">Glycosidase</keyword>
<dbReference type="InterPro" id="IPR023296">
    <property type="entry name" value="Glyco_hydro_beta-prop_sf"/>
</dbReference>
<protein>
    <submittedName>
        <fullName evidence="8">Xylan 1,4-beta-xylosidase</fullName>
    </submittedName>
</protein>
<feature type="active site" description="Proton acceptor" evidence="4">
    <location>
        <position position="29"/>
    </location>
</feature>
<comment type="similarity">
    <text evidence="1 6">Belongs to the glycosyl hydrolase 43 family.</text>
</comment>
<evidence type="ECO:0000313" key="8">
    <source>
        <dbReference type="EMBL" id="OIJ14671.1"/>
    </source>
</evidence>
<feature type="domain" description="Beta-xylosidase C-terminal Concanavalin A-like" evidence="7">
    <location>
        <begin position="311"/>
        <end position="482"/>
    </location>
</feature>
<dbReference type="InterPro" id="IPR013320">
    <property type="entry name" value="ConA-like_dom_sf"/>
</dbReference>
<dbReference type="Proteomes" id="UP000179524">
    <property type="component" value="Unassembled WGS sequence"/>
</dbReference>
<name>A0A1S2LQ91_9BACI</name>
<dbReference type="PANTHER" id="PTHR42812:SF2">
    <property type="entry name" value="XYLOSIDASE_ARABINOSIDASE"/>
    <property type="match status" value="1"/>
</dbReference>
<keyword evidence="2 6" id="KW-0378">Hydrolase</keyword>
<dbReference type="RefSeq" id="WP_071309060.1">
    <property type="nucleotide sequence ID" value="NZ_MLQR01000017.1"/>
</dbReference>
<evidence type="ECO:0000256" key="2">
    <source>
        <dbReference type="ARBA" id="ARBA00022801"/>
    </source>
</evidence>
<dbReference type="Gene3D" id="2.115.10.20">
    <property type="entry name" value="Glycosyl hydrolase domain, family 43"/>
    <property type="match status" value="1"/>
</dbReference>
<dbReference type="SUPFAM" id="SSF75005">
    <property type="entry name" value="Arabinanase/levansucrase/invertase"/>
    <property type="match status" value="1"/>
</dbReference>
<reference evidence="8 9" key="1">
    <citation type="submission" date="2016-10" db="EMBL/GenBank/DDBJ databases">
        <title>Draft genome sequences of four alkaliphilic bacteria belonging to the Anaerobacillus genus.</title>
        <authorList>
            <person name="Bassil N.M."/>
            <person name="Lloyd J.R."/>
        </authorList>
    </citation>
    <scope>NUCLEOTIDE SEQUENCE [LARGE SCALE GENOMIC DNA]</scope>
    <source>
        <strain evidence="8 9">DSM 18345</strain>
    </source>
</reference>
<dbReference type="CDD" id="cd09002">
    <property type="entry name" value="GH43_XYL-like"/>
    <property type="match status" value="1"/>
</dbReference>
<evidence type="ECO:0000259" key="7">
    <source>
        <dbReference type="Pfam" id="PF17851"/>
    </source>
</evidence>
<evidence type="ECO:0000313" key="9">
    <source>
        <dbReference type="Proteomes" id="UP000179524"/>
    </source>
</evidence>
<accession>A0A1S2LQ91</accession>
<feature type="active site" description="Proton donor" evidence="4">
    <location>
        <position position="178"/>
    </location>
</feature>
<dbReference type="InterPro" id="IPR006710">
    <property type="entry name" value="Glyco_hydro_43"/>
</dbReference>
<dbReference type="InterPro" id="IPR041542">
    <property type="entry name" value="GH43_C2"/>
</dbReference>
<dbReference type="SUPFAM" id="SSF49899">
    <property type="entry name" value="Concanavalin A-like lectins/glucanases"/>
    <property type="match status" value="1"/>
</dbReference>
<dbReference type="EMBL" id="MLQR01000017">
    <property type="protein sequence ID" value="OIJ14671.1"/>
    <property type="molecule type" value="Genomic_DNA"/>
</dbReference>
<evidence type="ECO:0000256" key="4">
    <source>
        <dbReference type="PIRSR" id="PIRSR606710-1"/>
    </source>
</evidence>
<gene>
    <name evidence="8" type="ORF">BKP37_07870</name>
</gene>
<evidence type="ECO:0000256" key="6">
    <source>
        <dbReference type="RuleBase" id="RU361187"/>
    </source>
</evidence>
<keyword evidence="9" id="KW-1185">Reference proteome</keyword>
<dbReference type="OrthoDB" id="9801455at2"/>
<evidence type="ECO:0000256" key="3">
    <source>
        <dbReference type="ARBA" id="ARBA00023295"/>
    </source>
</evidence>
<comment type="caution">
    <text evidence="8">The sequence shown here is derived from an EMBL/GenBank/DDBJ whole genome shotgun (WGS) entry which is preliminary data.</text>
</comment>
<dbReference type="Gene3D" id="2.60.120.200">
    <property type="match status" value="1"/>
</dbReference>
<dbReference type="Pfam" id="PF17851">
    <property type="entry name" value="GH43_C2"/>
    <property type="match status" value="1"/>
</dbReference>
<sequence>MNTSLVSNSSGDIKNGFYINPILKGNYADPSIIRVDDNYYMVNTSYKYLPGLIIWHSKDLVNWQPISTALDKLVGDVWAPEFVYYEDMYYIYFPANKTNWVVTAKDPKGPWSEPINLNTKYIDPGHVVGPDNKRYLHLSGGHMVQLSDDGLSIVGEIQKVYEPWKYPDDWEVEAFSPEGPKLTYRTGYYYMTIAVGGTAGPPTSHMVASSRSKTPWGPWEHSPYNPIIKTSSKEERWWSQGHGTLVDTLLGEWWMIFHAYESGFQTLGRQTLLLPIEWTEGGWYKVPNGISVEQAIKKPLGESLSHGLPIKDNFEGEKVGYQWQTYGEVNRERFEVANRSLTITGHNENNVAPLLYMALDKAYEVEIDVSVEENVEGKFMLYYNETAFLGLSVTTEGIQHFRTFKKYKVIPYEGKTVRLKIKNNHHIISFYYLDKIGRWKKYDKVLEASGFHHNTLGGFLSLRIGLEAIGEGKATFKNFEYRQL</sequence>
<feature type="site" description="Important for catalytic activity, responsible for pKa modulation of the active site Glu and correct orientation of both the proton donor and substrate" evidence="5">
    <location>
        <position position="123"/>
    </location>
</feature>
<dbReference type="AlphaFoldDB" id="A0A1S2LQ91"/>
<dbReference type="PANTHER" id="PTHR42812">
    <property type="entry name" value="BETA-XYLOSIDASE"/>
    <property type="match status" value="1"/>
</dbReference>
<proteinExistence type="inferred from homology"/>
<dbReference type="InterPro" id="IPR051795">
    <property type="entry name" value="Glycosyl_Hydrlase_43"/>
</dbReference>
<evidence type="ECO:0000256" key="5">
    <source>
        <dbReference type="PIRSR" id="PIRSR606710-2"/>
    </source>
</evidence>
<dbReference type="Pfam" id="PF04616">
    <property type="entry name" value="Glyco_hydro_43"/>
    <property type="match status" value="1"/>
</dbReference>
<organism evidence="8 9">
    <name type="scientific">Anaerobacillus alkalilacustris</name>
    <dbReference type="NCBI Taxonomy" id="393763"/>
    <lineage>
        <taxon>Bacteria</taxon>
        <taxon>Bacillati</taxon>
        <taxon>Bacillota</taxon>
        <taxon>Bacilli</taxon>
        <taxon>Bacillales</taxon>
        <taxon>Bacillaceae</taxon>
        <taxon>Anaerobacillus</taxon>
    </lineage>
</organism>
<dbReference type="GO" id="GO:0004553">
    <property type="term" value="F:hydrolase activity, hydrolyzing O-glycosyl compounds"/>
    <property type="evidence" value="ECO:0007669"/>
    <property type="project" value="InterPro"/>
</dbReference>